<comment type="caution">
    <text evidence="3">The sequence shown here is derived from an EMBL/GenBank/DDBJ whole genome shotgun (WGS) entry which is preliminary data.</text>
</comment>
<evidence type="ECO:0000313" key="4">
    <source>
        <dbReference type="Proteomes" id="UP000553632"/>
    </source>
</evidence>
<reference evidence="3 4" key="1">
    <citation type="submission" date="2020-04" db="EMBL/GenBank/DDBJ databases">
        <title>Perkinsus olseni comparative genomics.</title>
        <authorList>
            <person name="Bogema D.R."/>
        </authorList>
    </citation>
    <scope>NUCLEOTIDE SEQUENCE [LARGE SCALE GENOMIC DNA]</scope>
    <source>
        <strain evidence="3 4">ATCC PRA-207</strain>
    </source>
</reference>
<proteinExistence type="predicted"/>
<dbReference type="AlphaFoldDB" id="A0A7J6R8Y2"/>
<sequence>MPSTSIAPAGAYISHGIGPRLASPELEKFLSTAVAGMTVKVQCLREEQERQLRCFRNTLERHKDSQQMMVDEFRQAKDECLAEVKELSRIAVDENRDRAFDATKHFMESAAIQCREYFQGEYEKQMKEELMVKLADAAVQGLARDFDEVKARLRDEVIRMVGEEVHLSYANQWRDEMFERLKADVTMKMVREEVGNAMDQNLEEASDKMQRRFEAAVDGLKVDMCDRASVAGMVEESRQEWSEASTERFDEVSRALADVHDRLQGHAQQLRGEIASSQAKVLGVLAETGDELARRIELQSSSSLPPQVGGDTQSQLSEDINQVQISVDGAELRVAAAERKLSVLEEKLIDAENCKGSSWASSRMLPPYLKERRAVGGATILDALDRRCHLWAEVETFDRRSACLGSNYLNRIFGVTGEVLPLFCCCSSALTSTISNVAEELDAATAANTESIAKLKESFGGLEDAIEGIAASLEASEGRLLKEIGDKAGREEVEGMLRRVKAKAPTGPPVDVDTNSALRLSEITTQLEQQLQEALEPLEGNLKDFEARTEGRMEALGVKMEDARKALEENTGGVGNRIDSLDLRVSQLEQPSQTTTDPSREPPTNPVRDTAFKEDIHELQRRMADVEELRSEVRVVRRDFQEAARPLLATVVDAGAPSEGSNSSLMQQLVETCLQWRSEIQKARTSVREQREGSEEVQEALDDCRARVDALMRDVEAAVGEISRWVAQRRPSEEAEIERMFLTLHDEVITEKPLRLVDAARDLCAELSRIRPPAPAAHPPSGALT</sequence>
<dbReference type="Proteomes" id="UP000553632">
    <property type="component" value="Unassembled WGS sequence"/>
</dbReference>
<organism evidence="3 4">
    <name type="scientific">Perkinsus olseni</name>
    <name type="common">Perkinsus atlanticus</name>
    <dbReference type="NCBI Taxonomy" id="32597"/>
    <lineage>
        <taxon>Eukaryota</taxon>
        <taxon>Sar</taxon>
        <taxon>Alveolata</taxon>
        <taxon>Perkinsozoa</taxon>
        <taxon>Perkinsea</taxon>
        <taxon>Perkinsida</taxon>
        <taxon>Perkinsidae</taxon>
        <taxon>Perkinsus</taxon>
    </lineage>
</organism>
<evidence type="ECO:0000313" key="3">
    <source>
        <dbReference type="EMBL" id="KAF4717128.1"/>
    </source>
</evidence>
<feature type="region of interest" description="Disordered" evidence="2">
    <location>
        <begin position="587"/>
        <end position="608"/>
    </location>
</feature>
<name>A0A7J6R8Y2_PEROL</name>
<accession>A0A7J6R8Y2</accession>
<gene>
    <name evidence="3" type="ORF">FOZ63_001455</name>
</gene>
<evidence type="ECO:0000256" key="1">
    <source>
        <dbReference type="SAM" id="Coils"/>
    </source>
</evidence>
<feature type="coiled-coil region" evidence="1">
    <location>
        <begin position="320"/>
        <end position="354"/>
    </location>
</feature>
<feature type="compositionally biased region" description="Polar residues" evidence="2">
    <location>
        <begin position="587"/>
        <end position="597"/>
    </location>
</feature>
<dbReference type="EMBL" id="JABANO010027268">
    <property type="protein sequence ID" value="KAF4717128.1"/>
    <property type="molecule type" value="Genomic_DNA"/>
</dbReference>
<protein>
    <submittedName>
        <fullName evidence="3">Uncharacterized protein</fullName>
    </submittedName>
</protein>
<keyword evidence="4" id="KW-1185">Reference proteome</keyword>
<keyword evidence="1" id="KW-0175">Coiled coil</keyword>
<evidence type="ECO:0000256" key="2">
    <source>
        <dbReference type="SAM" id="MobiDB-lite"/>
    </source>
</evidence>